<proteinExistence type="predicted"/>
<dbReference type="SUPFAM" id="SSF51430">
    <property type="entry name" value="NAD(P)-linked oxidoreductase"/>
    <property type="match status" value="1"/>
</dbReference>
<evidence type="ECO:0000259" key="2">
    <source>
        <dbReference type="Pfam" id="PF00248"/>
    </source>
</evidence>
<sequence length="315" mass="35261">MEKRELGKSGIFVSPITFGGNVFGWTINESRSFELLDIFLDSGFDFIDTADTYSYWANGNVGGESETIIGNWVKSRGNREKVKIATKVGSENREHGKNITKDYILKTVEGSLKRLQTDYIDLYQTHWDVLETPVEETLSAYDKLIKEGKVRAIGASNLSAERLKESLEVSDKGLPRYQTFQPHYNLYAREGFEKELEQLCLDNNLGVINYSSLESGFLTGKYRTEEDLVKSVRGEGMAKYFNERGKRILTALDEVAAKHNSAPAAVSMAWLLKRPSITAPIVSATTKDQLNSILSAASLNLDSQDIEKLNQASVY</sequence>
<accession>F0S8S3</accession>
<dbReference type="HOGENOM" id="CLU_023205_2_0_10"/>
<dbReference type="InterPro" id="IPR023210">
    <property type="entry name" value="NADP_OxRdtase_dom"/>
</dbReference>
<reference evidence="4" key="2">
    <citation type="submission" date="2011-02" db="EMBL/GenBank/DDBJ databases">
        <title>The complete genome of Pedobacter saltans DSM 12145.</title>
        <authorList>
            <consortium name="US DOE Joint Genome Institute (JGI-PGF)"/>
            <person name="Lucas S."/>
            <person name="Copeland A."/>
            <person name="Lapidus A."/>
            <person name="Bruce D."/>
            <person name="Goodwin L."/>
            <person name="Pitluck S."/>
            <person name="Kyrpides N."/>
            <person name="Mavromatis K."/>
            <person name="Pagani I."/>
            <person name="Ivanova N."/>
            <person name="Ovchinnikova G."/>
            <person name="Lu M."/>
            <person name="Detter J.C."/>
            <person name="Han C."/>
            <person name="Land M."/>
            <person name="Hauser L."/>
            <person name="Markowitz V."/>
            <person name="Cheng J.-F."/>
            <person name="Hugenholtz P."/>
            <person name="Woyke T."/>
            <person name="Wu D."/>
            <person name="Tindall B."/>
            <person name="Pomrenke H.G."/>
            <person name="Brambilla E."/>
            <person name="Klenk H.-P."/>
            <person name="Eisen J.A."/>
        </authorList>
    </citation>
    <scope>NUCLEOTIDE SEQUENCE [LARGE SCALE GENOMIC DNA]</scope>
    <source>
        <strain evidence="4">ATCC 51119 / DSM 12145 / JCM 21818 / LMG 10337 / NBRC 100064 / NCIMB 13643</strain>
    </source>
</reference>
<dbReference type="InterPro" id="IPR036812">
    <property type="entry name" value="NAD(P)_OxRdtase_dom_sf"/>
</dbReference>
<keyword evidence="1" id="KW-0560">Oxidoreductase</keyword>
<dbReference type="PANTHER" id="PTHR43364">
    <property type="entry name" value="NADH-SPECIFIC METHYLGLYOXAL REDUCTASE-RELATED"/>
    <property type="match status" value="1"/>
</dbReference>
<dbReference type="GO" id="GO:0016491">
    <property type="term" value="F:oxidoreductase activity"/>
    <property type="evidence" value="ECO:0007669"/>
    <property type="project" value="UniProtKB-KW"/>
</dbReference>
<protein>
    <submittedName>
        <fullName evidence="3">Aldo/keto reductase</fullName>
    </submittedName>
</protein>
<dbReference type="GO" id="GO:0005829">
    <property type="term" value="C:cytosol"/>
    <property type="evidence" value="ECO:0007669"/>
    <property type="project" value="TreeGrafter"/>
</dbReference>
<dbReference type="KEGG" id="psn:Pedsa_1849"/>
<dbReference type="AlphaFoldDB" id="F0S8S3"/>
<dbReference type="Gene3D" id="3.20.20.100">
    <property type="entry name" value="NADP-dependent oxidoreductase domain"/>
    <property type="match status" value="1"/>
</dbReference>
<reference evidence="3 4" key="1">
    <citation type="journal article" date="2011" name="Stand. Genomic Sci.">
        <title>Complete genome sequence of the gliding, heparinolytic Pedobacter saltans type strain (113).</title>
        <authorList>
            <person name="Liolios K."/>
            <person name="Sikorski J."/>
            <person name="Lu M."/>
            <person name="Nolan M."/>
            <person name="Lapidus A."/>
            <person name="Lucas S."/>
            <person name="Hammon N."/>
            <person name="Deshpande S."/>
            <person name="Cheng J.F."/>
            <person name="Tapia R."/>
            <person name="Han C."/>
            <person name="Goodwin L."/>
            <person name="Pitluck S."/>
            <person name="Huntemann M."/>
            <person name="Ivanova N."/>
            <person name="Pagani I."/>
            <person name="Mavromatis K."/>
            <person name="Ovchinikova G."/>
            <person name="Pati A."/>
            <person name="Chen A."/>
            <person name="Palaniappan K."/>
            <person name="Land M."/>
            <person name="Hauser L."/>
            <person name="Brambilla E.M."/>
            <person name="Kotsyurbenko O."/>
            <person name="Rohde M."/>
            <person name="Tindall B.J."/>
            <person name="Abt B."/>
            <person name="Goker M."/>
            <person name="Detter J.C."/>
            <person name="Woyke T."/>
            <person name="Bristow J."/>
            <person name="Eisen J.A."/>
            <person name="Markowitz V."/>
            <person name="Hugenholtz P."/>
            <person name="Klenk H.P."/>
            <person name="Kyrpides N.C."/>
        </authorList>
    </citation>
    <scope>NUCLEOTIDE SEQUENCE [LARGE SCALE GENOMIC DNA]</scope>
    <source>
        <strain evidence="4">ATCC 51119 / DSM 12145 / JCM 21818 / LMG 10337 / NBRC 100064 / NCIMB 13643</strain>
    </source>
</reference>
<dbReference type="Pfam" id="PF00248">
    <property type="entry name" value="Aldo_ket_red"/>
    <property type="match status" value="1"/>
</dbReference>
<feature type="domain" description="NADP-dependent oxidoreductase" evidence="2">
    <location>
        <begin position="15"/>
        <end position="312"/>
    </location>
</feature>
<organism evidence="3 4">
    <name type="scientific">Pseudopedobacter saltans (strain ATCC 51119 / DSM 12145 / JCM 21818 / CCUG 39354 / LMG 10337 / NBRC 100064 / NCIMB 13643)</name>
    <name type="common">Pedobacter saltans</name>
    <dbReference type="NCBI Taxonomy" id="762903"/>
    <lineage>
        <taxon>Bacteria</taxon>
        <taxon>Pseudomonadati</taxon>
        <taxon>Bacteroidota</taxon>
        <taxon>Sphingobacteriia</taxon>
        <taxon>Sphingobacteriales</taxon>
        <taxon>Sphingobacteriaceae</taxon>
        <taxon>Pseudopedobacter</taxon>
    </lineage>
</organism>
<dbReference type="EMBL" id="CP002545">
    <property type="protein sequence ID" value="ADY52404.1"/>
    <property type="molecule type" value="Genomic_DNA"/>
</dbReference>
<keyword evidence="4" id="KW-1185">Reference proteome</keyword>
<dbReference type="eggNOG" id="COG0667">
    <property type="taxonomic scope" value="Bacteria"/>
</dbReference>
<dbReference type="PANTHER" id="PTHR43364:SF6">
    <property type="entry name" value="OXIDOREDUCTASE-RELATED"/>
    <property type="match status" value="1"/>
</dbReference>
<dbReference type="InterPro" id="IPR050523">
    <property type="entry name" value="AKR_Detox_Biosynth"/>
</dbReference>
<evidence type="ECO:0000256" key="1">
    <source>
        <dbReference type="ARBA" id="ARBA00023002"/>
    </source>
</evidence>
<dbReference type="RefSeq" id="WP_013632892.1">
    <property type="nucleotide sequence ID" value="NC_015177.1"/>
</dbReference>
<evidence type="ECO:0000313" key="3">
    <source>
        <dbReference type="EMBL" id="ADY52404.1"/>
    </source>
</evidence>
<dbReference type="CDD" id="cd19081">
    <property type="entry name" value="AKR_AKR9C1"/>
    <property type="match status" value="1"/>
</dbReference>
<dbReference type="OrthoDB" id="9773828at2"/>
<dbReference type="Proteomes" id="UP000000310">
    <property type="component" value="Chromosome"/>
</dbReference>
<name>F0S8S3_PSESL</name>
<gene>
    <name evidence="3" type="ordered locus">Pedsa_1849</name>
</gene>
<dbReference type="STRING" id="762903.Pedsa_1849"/>
<evidence type="ECO:0000313" key="4">
    <source>
        <dbReference type="Proteomes" id="UP000000310"/>
    </source>
</evidence>
<dbReference type="FunFam" id="3.20.20.100:FF:000004">
    <property type="entry name" value="Oxidoreductase, aldo/keto reductase"/>
    <property type="match status" value="1"/>
</dbReference>